<protein>
    <submittedName>
        <fullName evidence="1">Uncharacterized protein</fullName>
    </submittedName>
</protein>
<keyword evidence="2" id="KW-1185">Reference proteome</keyword>
<evidence type="ECO:0000313" key="2">
    <source>
        <dbReference type="Proteomes" id="UP000612899"/>
    </source>
</evidence>
<dbReference type="RefSeq" id="WP_203911223.1">
    <property type="nucleotide sequence ID" value="NZ_BONY01000036.1"/>
</dbReference>
<sequence>MPSYAQLENEAAWRDEIVPAELARMGRTVRTALGLSPDAVGFKGNNLHLNGAHRSRRWILTSDWCTDRTYTVSYADDKLGDQDWIAGFDISAPPHILLPMCQRLDAAVRAGRLEELAAWYGNLDGDQRVDGYNNILNRVSTSDSSHLTHLHGTVLRRHANNAAFMARLAAVLIGDDMLKDETLPTLPAETLATGDVLPAESRSADVALAYALRNSYAARRAAEAALAKLAAGMPVALPDAQLDLLADKLAARLPAPAVPPTAETIAKAVVAETARELTD</sequence>
<name>A0A8J3QCZ6_9ACTN</name>
<comment type="caution">
    <text evidence="1">The sequence shown here is derived from an EMBL/GenBank/DDBJ whole genome shotgun (WGS) entry which is preliminary data.</text>
</comment>
<dbReference type="EMBL" id="BONY01000036">
    <property type="protein sequence ID" value="GIH07433.1"/>
    <property type="molecule type" value="Genomic_DNA"/>
</dbReference>
<gene>
    <name evidence="1" type="ORF">Rhe02_55000</name>
</gene>
<dbReference type="Proteomes" id="UP000612899">
    <property type="component" value="Unassembled WGS sequence"/>
</dbReference>
<dbReference type="AlphaFoldDB" id="A0A8J3QCZ6"/>
<proteinExistence type="predicted"/>
<organism evidence="1 2">
    <name type="scientific">Rhizocola hellebori</name>
    <dbReference type="NCBI Taxonomy" id="1392758"/>
    <lineage>
        <taxon>Bacteria</taxon>
        <taxon>Bacillati</taxon>
        <taxon>Actinomycetota</taxon>
        <taxon>Actinomycetes</taxon>
        <taxon>Micromonosporales</taxon>
        <taxon>Micromonosporaceae</taxon>
        <taxon>Rhizocola</taxon>
    </lineage>
</organism>
<accession>A0A8J3QCZ6</accession>
<evidence type="ECO:0000313" key="1">
    <source>
        <dbReference type="EMBL" id="GIH07433.1"/>
    </source>
</evidence>
<reference evidence="1" key="1">
    <citation type="submission" date="2021-01" db="EMBL/GenBank/DDBJ databases">
        <title>Whole genome shotgun sequence of Rhizocola hellebori NBRC 109834.</title>
        <authorList>
            <person name="Komaki H."/>
            <person name="Tamura T."/>
        </authorList>
    </citation>
    <scope>NUCLEOTIDE SEQUENCE</scope>
    <source>
        <strain evidence="1">NBRC 109834</strain>
    </source>
</reference>